<gene>
    <name evidence="2" type="ORF">GCM10011390_16620</name>
</gene>
<reference evidence="2" key="2">
    <citation type="submission" date="2020-09" db="EMBL/GenBank/DDBJ databases">
        <authorList>
            <person name="Sun Q."/>
            <person name="Zhou Y."/>
        </authorList>
    </citation>
    <scope>NUCLEOTIDE SEQUENCE</scope>
    <source>
        <strain evidence="2">CGMCC 1.15367</strain>
    </source>
</reference>
<proteinExistence type="predicted"/>
<dbReference type="Proteomes" id="UP000644699">
    <property type="component" value="Unassembled WGS sequence"/>
</dbReference>
<dbReference type="Gene3D" id="3.30.70.100">
    <property type="match status" value="1"/>
</dbReference>
<evidence type="ECO:0000313" key="3">
    <source>
        <dbReference type="Proteomes" id="UP000644699"/>
    </source>
</evidence>
<dbReference type="InterPro" id="IPR036046">
    <property type="entry name" value="Acylphosphatase-like_dom_sf"/>
</dbReference>
<dbReference type="Pfam" id="PF04940">
    <property type="entry name" value="BLUF"/>
    <property type="match status" value="1"/>
</dbReference>
<protein>
    <recommendedName>
        <fullName evidence="1">BLUF domain-containing protein</fullName>
    </recommendedName>
</protein>
<dbReference type="InterPro" id="IPR007024">
    <property type="entry name" value="BLUF_domain"/>
</dbReference>
<keyword evidence="3" id="KW-1185">Reference proteome</keyword>
<organism evidence="2 3">
    <name type="scientific">Aureimonas endophytica</name>
    <dbReference type="NCBI Taxonomy" id="2027858"/>
    <lineage>
        <taxon>Bacteria</taxon>
        <taxon>Pseudomonadati</taxon>
        <taxon>Pseudomonadota</taxon>
        <taxon>Alphaproteobacteria</taxon>
        <taxon>Hyphomicrobiales</taxon>
        <taxon>Aurantimonadaceae</taxon>
        <taxon>Aureimonas</taxon>
    </lineage>
</organism>
<dbReference type="GO" id="GO:0071949">
    <property type="term" value="F:FAD binding"/>
    <property type="evidence" value="ECO:0007669"/>
    <property type="project" value="InterPro"/>
</dbReference>
<dbReference type="PROSITE" id="PS50925">
    <property type="entry name" value="BLUF"/>
    <property type="match status" value="1"/>
</dbReference>
<sequence>MTLRIAYVSELAESVSRTDLDGIVRHSAEANEARGVTGVLGVEGARVCQILEGPEEEVTRLFERIRADARHHHVVEIDRRAVAAPHFGRWGMVRRSMVDMLMLALTQP</sequence>
<name>A0A916ZI65_9HYPH</name>
<dbReference type="SMART" id="SM01034">
    <property type="entry name" value="BLUF"/>
    <property type="match status" value="1"/>
</dbReference>
<dbReference type="GO" id="GO:0009882">
    <property type="term" value="F:blue light photoreceptor activity"/>
    <property type="evidence" value="ECO:0007669"/>
    <property type="project" value="InterPro"/>
</dbReference>
<dbReference type="AlphaFoldDB" id="A0A916ZI65"/>
<dbReference type="RefSeq" id="WP_188907753.1">
    <property type="nucleotide sequence ID" value="NZ_BMIQ01000002.1"/>
</dbReference>
<feature type="domain" description="BLUF" evidence="1">
    <location>
        <begin position="2"/>
        <end position="93"/>
    </location>
</feature>
<dbReference type="EMBL" id="BMIQ01000002">
    <property type="protein sequence ID" value="GGD98508.1"/>
    <property type="molecule type" value="Genomic_DNA"/>
</dbReference>
<accession>A0A916ZI65</accession>
<dbReference type="SUPFAM" id="SSF54975">
    <property type="entry name" value="Acylphosphatase/BLUF domain-like"/>
    <property type="match status" value="1"/>
</dbReference>
<reference evidence="2" key="1">
    <citation type="journal article" date="2014" name="Int. J. Syst. Evol. Microbiol.">
        <title>Complete genome sequence of Corynebacterium casei LMG S-19264T (=DSM 44701T), isolated from a smear-ripened cheese.</title>
        <authorList>
            <consortium name="US DOE Joint Genome Institute (JGI-PGF)"/>
            <person name="Walter F."/>
            <person name="Albersmeier A."/>
            <person name="Kalinowski J."/>
            <person name="Ruckert C."/>
        </authorList>
    </citation>
    <scope>NUCLEOTIDE SEQUENCE</scope>
    <source>
        <strain evidence="2">CGMCC 1.15367</strain>
    </source>
</reference>
<comment type="caution">
    <text evidence="2">The sequence shown here is derived from an EMBL/GenBank/DDBJ whole genome shotgun (WGS) entry which is preliminary data.</text>
</comment>
<evidence type="ECO:0000313" key="2">
    <source>
        <dbReference type="EMBL" id="GGD98508.1"/>
    </source>
</evidence>
<evidence type="ECO:0000259" key="1">
    <source>
        <dbReference type="PROSITE" id="PS50925"/>
    </source>
</evidence>